<protein>
    <recommendedName>
        <fullName evidence="3">OmpR/PhoB-type domain-containing protein</fullName>
    </recommendedName>
</protein>
<name>A0A2P7SE23_9HYPH</name>
<dbReference type="OrthoDB" id="8237486at2"/>
<evidence type="ECO:0000256" key="1">
    <source>
        <dbReference type="ARBA" id="ARBA00023125"/>
    </source>
</evidence>
<dbReference type="GO" id="GO:0003677">
    <property type="term" value="F:DNA binding"/>
    <property type="evidence" value="ECO:0007669"/>
    <property type="project" value="UniProtKB-UniRule"/>
</dbReference>
<dbReference type="GO" id="GO:0000160">
    <property type="term" value="P:phosphorelay signal transduction system"/>
    <property type="evidence" value="ECO:0007669"/>
    <property type="project" value="InterPro"/>
</dbReference>
<dbReference type="AlphaFoldDB" id="A0A2P7SE23"/>
<dbReference type="SUPFAM" id="SSF46894">
    <property type="entry name" value="C-terminal effector domain of the bipartite response regulators"/>
    <property type="match status" value="1"/>
</dbReference>
<keyword evidence="1 2" id="KW-0238">DNA-binding</keyword>
<dbReference type="PROSITE" id="PS51755">
    <property type="entry name" value="OMPR_PHOB"/>
    <property type="match status" value="1"/>
</dbReference>
<dbReference type="Gene3D" id="1.10.10.10">
    <property type="entry name" value="Winged helix-like DNA-binding domain superfamily/Winged helix DNA-binding domain"/>
    <property type="match status" value="1"/>
</dbReference>
<dbReference type="EMBL" id="PXYL01000005">
    <property type="protein sequence ID" value="PSJ60766.1"/>
    <property type="molecule type" value="Genomic_DNA"/>
</dbReference>
<dbReference type="CDD" id="cd00383">
    <property type="entry name" value="trans_reg_C"/>
    <property type="match status" value="1"/>
</dbReference>
<dbReference type="InterPro" id="IPR001867">
    <property type="entry name" value="OmpR/PhoB-type_DNA-bd"/>
</dbReference>
<dbReference type="SMART" id="SM00862">
    <property type="entry name" value="Trans_reg_C"/>
    <property type="match status" value="1"/>
</dbReference>
<dbReference type="Proteomes" id="UP000240653">
    <property type="component" value="Unassembled WGS sequence"/>
</dbReference>
<organism evidence="4 5">
    <name type="scientific">Pseudaminobacter soli</name>
    <name type="common">ex Li et al. 2025</name>
    <dbReference type="NCBI Taxonomy" id="1295366"/>
    <lineage>
        <taxon>Bacteria</taxon>
        <taxon>Pseudomonadati</taxon>
        <taxon>Pseudomonadota</taxon>
        <taxon>Alphaproteobacteria</taxon>
        <taxon>Hyphomicrobiales</taxon>
        <taxon>Phyllobacteriaceae</taxon>
        <taxon>Pseudaminobacter</taxon>
    </lineage>
</organism>
<proteinExistence type="predicted"/>
<reference evidence="4 5" key="1">
    <citation type="submission" date="2018-03" db="EMBL/GenBank/DDBJ databases">
        <title>The draft genome of Mesorhizobium soli JCM 19897.</title>
        <authorList>
            <person name="Li L."/>
            <person name="Liu L."/>
            <person name="Liang L."/>
            <person name="Wang T."/>
            <person name="Zhang X."/>
        </authorList>
    </citation>
    <scope>NUCLEOTIDE SEQUENCE [LARGE SCALE GENOMIC DNA]</scope>
    <source>
        <strain evidence="4 5">JCM 19897</strain>
    </source>
</reference>
<feature type="domain" description="OmpR/PhoB-type" evidence="3">
    <location>
        <begin position="1"/>
        <end position="103"/>
    </location>
</feature>
<evidence type="ECO:0000313" key="5">
    <source>
        <dbReference type="Proteomes" id="UP000240653"/>
    </source>
</evidence>
<evidence type="ECO:0000256" key="2">
    <source>
        <dbReference type="PROSITE-ProRule" id="PRU01091"/>
    </source>
</evidence>
<keyword evidence="5" id="KW-1185">Reference proteome</keyword>
<sequence length="110" mass="12197">MNRPHLHCPTCGQPTRHDDLEGVIIDRGLTRSQAEILRAIVGAKGRTVTHDHILDALYRDDPDGGPEYARTIVTVFISQLRKKLAGTGIDIMTVWGVGYRLDAAKARLPR</sequence>
<dbReference type="RefSeq" id="WP_106724231.1">
    <property type="nucleotide sequence ID" value="NZ_PXYL01000005.1"/>
</dbReference>
<evidence type="ECO:0000313" key="4">
    <source>
        <dbReference type="EMBL" id="PSJ60766.1"/>
    </source>
</evidence>
<comment type="caution">
    <text evidence="4">The sequence shown here is derived from an EMBL/GenBank/DDBJ whole genome shotgun (WGS) entry which is preliminary data.</text>
</comment>
<dbReference type="InterPro" id="IPR016032">
    <property type="entry name" value="Sig_transdc_resp-reg_C-effctor"/>
</dbReference>
<accession>A0A2P7SE23</accession>
<dbReference type="Pfam" id="PF00486">
    <property type="entry name" value="Trans_reg_C"/>
    <property type="match status" value="1"/>
</dbReference>
<dbReference type="GO" id="GO:0006355">
    <property type="term" value="P:regulation of DNA-templated transcription"/>
    <property type="evidence" value="ECO:0007669"/>
    <property type="project" value="InterPro"/>
</dbReference>
<dbReference type="InterPro" id="IPR036388">
    <property type="entry name" value="WH-like_DNA-bd_sf"/>
</dbReference>
<gene>
    <name evidence="4" type="ORF">C7I85_12040</name>
</gene>
<evidence type="ECO:0000259" key="3">
    <source>
        <dbReference type="PROSITE" id="PS51755"/>
    </source>
</evidence>
<feature type="DNA-binding region" description="OmpR/PhoB-type" evidence="2">
    <location>
        <begin position="1"/>
        <end position="103"/>
    </location>
</feature>